<accession>A0ABS8TIS1</accession>
<dbReference type="Proteomes" id="UP000823775">
    <property type="component" value="Unassembled WGS sequence"/>
</dbReference>
<proteinExistence type="predicted"/>
<name>A0ABS8TIS1_DATST</name>
<comment type="caution">
    <text evidence="1">The sequence shown here is derived from an EMBL/GenBank/DDBJ whole genome shotgun (WGS) entry which is preliminary data.</text>
</comment>
<evidence type="ECO:0000313" key="1">
    <source>
        <dbReference type="EMBL" id="MCD7470833.1"/>
    </source>
</evidence>
<evidence type="ECO:0000313" key="2">
    <source>
        <dbReference type="Proteomes" id="UP000823775"/>
    </source>
</evidence>
<feature type="non-terminal residue" evidence="1">
    <location>
        <position position="1"/>
    </location>
</feature>
<dbReference type="EMBL" id="JACEIK010001614">
    <property type="protein sequence ID" value="MCD7470833.1"/>
    <property type="molecule type" value="Genomic_DNA"/>
</dbReference>
<gene>
    <name evidence="1" type="ORF">HAX54_010994</name>
</gene>
<organism evidence="1 2">
    <name type="scientific">Datura stramonium</name>
    <name type="common">Jimsonweed</name>
    <name type="synonym">Common thornapple</name>
    <dbReference type="NCBI Taxonomy" id="4076"/>
    <lineage>
        <taxon>Eukaryota</taxon>
        <taxon>Viridiplantae</taxon>
        <taxon>Streptophyta</taxon>
        <taxon>Embryophyta</taxon>
        <taxon>Tracheophyta</taxon>
        <taxon>Spermatophyta</taxon>
        <taxon>Magnoliopsida</taxon>
        <taxon>eudicotyledons</taxon>
        <taxon>Gunneridae</taxon>
        <taxon>Pentapetalae</taxon>
        <taxon>asterids</taxon>
        <taxon>lamiids</taxon>
        <taxon>Solanales</taxon>
        <taxon>Solanaceae</taxon>
        <taxon>Solanoideae</taxon>
        <taxon>Datureae</taxon>
        <taxon>Datura</taxon>
    </lineage>
</organism>
<protein>
    <submittedName>
        <fullName evidence="1">Uncharacterized protein</fullName>
    </submittedName>
</protein>
<keyword evidence="2" id="KW-1185">Reference proteome</keyword>
<reference evidence="1 2" key="1">
    <citation type="journal article" date="2021" name="BMC Genomics">
        <title>Datura genome reveals duplications of psychoactive alkaloid biosynthetic genes and high mutation rate following tissue culture.</title>
        <authorList>
            <person name="Rajewski A."/>
            <person name="Carter-House D."/>
            <person name="Stajich J."/>
            <person name="Litt A."/>
        </authorList>
    </citation>
    <scope>NUCLEOTIDE SEQUENCE [LARGE SCALE GENOMIC DNA]</scope>
    <source>
        <strain evidence="1">AR-01</strain>
    </source>
</reference>
<sequence length="60" mass="6564">YMCGKKVRKGGFDFDPAKSFACSHPTVSSISDVTFFASALVVRFTGPHNMYVADFNEALP</sequence>